<evidence type="ECO:0000313" key="2">
    <source>
        <dbReference type="EMBL" id="GAA1880628.1"/>
    </source>
</evidence>
<sequence>MPARSAGLSDVDSRLPERAVELALRAPSVHNSQPWIFRIGSGEVQLYADPGRHLPGTDPDRRDLLLSCGAVLHHLAVAAAGLGSAIRIERMPDPEDSRHLATVRFVDGPLDRTAAVLFGQLGRRHTDRRSFTDEPIPPARLAALVRRARAHGVSALPVVEPRVLAGVAEVLAAAADEQRHEPGYLAELLQWTHRYADGRDGVPVGAVPSSATRPGERHLLRFPSGSLPGRATDGPDGGTLLVLVTPGDLTVDRLVAGEAASDVLLTSTRAGLATAVLSQAVELSTSRERLRKALGTAEDPQLVLRIGTPLAGASPVPDTPRRPLRSVLLR</sequence>
<evidence type="ECO:0000256" key="1">
    <source>
        <dbReference type="SAM" id="MobiDB-lite"/>
    </source>
</evidence>
<organism evidence="2 3">
    <name type="scientific">Pseudonocardia ailaonensis</name>
    <dbReference type="NCBI Taxonomy" id="367279"/>
    <lineage>
        <taxon>Bacteria</taxon>
        <taxon>Bacillati</taxon>
        <taxon>Actinomycetota</taxon>
        <taxon>Actinomycetes</taxon>
        <taxon>Pseudonocardiales</taxon>
        <taxon>Pseudonocardiaceae</taxon>
        <taxon>Pseudonocardia</taxon>
    </lineage>
</organism>
<dbReference type="EMBL" id="BAAAQK010000032">
    <property type="protein sequence ID" value="GAA1880628.1"/>
    <property type="molecule type" value="Genomic_DNA"/>
</dbReference>
<dbReference type="Gene3D" id="3.40.109.10">
    <property type="entry name" value="NADH Oxidase"/>
    <property type="match status" value="1"/>
</dbReference>
<gene>
    <name evidence="2" type="ORF">GCM10009836_72400</name>
</gene>
<protein>
    <submittedName>
        <fullName evidence="2">NAD(P)H nitroreductase</fullName>
    </submittedName>
</protein>
<proteinExistence type="predicted"/>
<evidence type="ECO:0000313" key="3">
    <source>
        <dbReference type="Proteomes" id="UP001500449"/>
    </source>
</evidence>
<dbReference type="SUPFAM" id="SSF55469">
    <property type="entry name" value="FMN-dependent nitroreductase-like"/>
    <property type="match status" value="1"/>
</dbReference>
<dbReference type="InterPro" id="IPR000415">
    <property type="entry name" value="Nitroreductase-like"/>
</dbReference>
<dbReference type="NCBIfam" id="NF047509">
    <property type="entry name" value="Rv3131_FMN_oxido"/>
    <property type="match status" value="1"/>
</dbReference>
<comment type="caution">
    <text evidence="2">The sequence shown here is derived from an EMBL/GenBank/DDBJ whole genome shotgun (WGS) entry which is preliminary data.</text>
</comment>
<dbReference type="PANTHER" id="PTHR23026:SF123">
    <property type="entry name" value="NAD(P)H NITROREDUCTASE RV3131-RELATED"/>
    <property type="match status" value="1"/>
</dbReference>
<dbReference type="Proteomes" id="UP001500449">
    <property type="component" value="Unassembled WGS sequence"/>
</dbReference>
<name>A0ABN2NRL4_9PSEU</name>
<keyword evidence="3" id="KW-1185">Reference proteome</keyword>
<reference evidence="2 3" key="1">
    <citation type="journal article" date="2019" name="Int. J. Syst. Evol. Microbiol.">
        <title>The Global Catalogue of Microorganisms (GCM) 10K type strain sequencing project: providing services to taxonomists for standard genome sequencing and annotation.</title>
        <authorList>
            <consortium name="The Broad Institute Genomics Platform"/>
            <consortium name="The Broad Institute Genome Sequencing Center for Infectious Disease"/>
            <person name="Wu L."/>
            <person name="Ma J."/>
        </authorList>
    </citation>
    <scope>NUCLEOTIDE SEQUENCE [LARGE SCALE GENOMIC DNA]</scope>
    <source>
        <strain evidence="2 3">JCM 16009</strain>
    </source>
</reference>
<feature type="region of interest" description="Disordered" evidence="1">
    <location>
        <begin position="309"/>
        <end position="330"/>
    </location>
</feature>
<accession>A0ABN2NRL4</accession>
<dbReference type="InterPro" id="IPR050627">
    <property type="entry name" value="Nitroreductase/BluB"/>
</dbReference>
<dbReference type="PANTHER" id="PTHR23026">
    <property type="entry name" value="NADPH NITROREDUCTASE"/>
    <property type="match status" value="1"/>
</dbReference>